<comment type="subcellular location">
    <subcellularLocation>
        <location evidence="6">Cytoplasm</location>
    </subcellularLocation>
    <subcellularLocation>
        <location evidence="6">Preautophagosomal structure membrane</location>
        <topology evidence="6">Peripheral membrane protein</topology>
    </subcellularLocation>
</comment>
<sequence length="510" mass="56841">MSDSDSELSASPSPPQSPEASLHYQGPPGLERLVVHFVEAKRSLNATSHVYRANELVTNSRSLIEEIAALNAKNAYAKKGLDEQAETLDAIRDALIDDGSKVSEEFDATIGSLDKAHARLDKTLTQLRKTIVNAHEQPVPASSTSDTEEESKTLFDFIDEATHENVLSSLRGLIDHYHEARSELSTDLSAFEATLKGIAQKLADDTNGVSDGPDRPTIYDEPPASIPDLFHGMEEHATEMASLLDNLVNHYDLSVTALRHTEGGGEAAKLAVQQATELSTKDVAKPEESLYGQTVAEPISDEERHDMLAVLEKDAQEVEDVVVEIRDRAAELEGQYESLSVYARKARLRHQTLRQVFGSMRDIRGAIPRHLESASSFRETWVDIRDQMQAKTTELAELSIFYEQFLGGYGKLLKEVERRKAIEAAMKRIADKARKELDKLYNADHAAREEFMEDVGVFLPRDLGVWHGLEEDSTRWEVKPVYAEHEGDQQDPPRLLDGSSTVHNQCTEEE</sequence>
<keyword evidence="3 6" id="KW-0963">Cytoplasm</keyword>
<keyword evidence="11" id="KW-1185">Reference proteome</keyword>
<feature type="coiled-coil region" evidence="7">
    <location>
        <begin position="308"/>
        <end position="335"/>
    </location>
</feature>
<accession>A0A139HWW6</accession>
<dbReference type="PANTHER" id="PTHR28005">
    <property type="entry name" value="AUTOPHAGY-RELATED PROTEIN 17"/>
    <property type="match status" value="1"/>
</dbReference>
<dbReference type="GO" id="GO:0034045">
    <property type="term" value="C:phagophore assembly site membrane"/>
    <property type="evidence" value="ECO:0007669"/>
    <property type="project" value="UniProtKB-SubCell"/>
</dbReference>
<dbReference type="PANTHER" id="PTHR28005:SF1">
    <property type="entry name" value="AUTOPHAGY-RELATED PROTEIN 17"/>
    <property type="match status" value="1"/>
</dbReference>
<dbReference type="AlphaFoldDB" id="A0A139HWW6"/>
<evidence type="ECO:0000256" key="8">
    <source>
        <dbReference type="SAM" id="MobiDB-lite"/>
    </source>
</evidence>
<protein>
    <recommendedName>
        <fullName evidence="2 6">Autophagy-related protein 17</fullName>
    </recommendedName>
</protein>
<dbReference type="InterPro" id="IPR007240">
    <property type="entry name" value="Atg17"/>
</dbReference>
<evidence type="ECO:0000259" key="9">
    <source>
        <dbReference type="Pfam" id="PF04108"/>
    </source>
</evidence>
<dbReference type="GO" id="GO:0030295">
    <property type="term" value="F:protein kinase activator activity"/>
    <property type="evidence" value="ECO:0007669"/>
    <property type="project" value="TreeGrafter"/>
</dbReference>
<feature type="domain" description="Autophagy protein ATG17-like" evidence="9">
    <location>
        <begin position="43"/>
        <end position="459"/>
    </location>
</feature>
<comment type="function">
    <text evidence="6">Autophagy-specific protein that functions in response to autophagy-inducing signals as a scaffold to recruit other ATG proteins to organize preautophagosomal structure (PAS) formation. Modulates the timing and magnitude of the autophagy response, such as the size of the sequestering vesicles. Plays particularly a role in pexophagy and nucleophagy.</text>
</comment>
<keyword evidence="4 6" id="KW-0072">Autophagy</keyword>
<evidence type="ECO:0000256" key="7">
    <source>
        <dbReference type="SAM" id="Coils"/>
    </source>
</evidence>
<dbReference type="STRING" id="321146.A0A139HWW6"/>
<comment type="caution">
    <text evidence="10">The sequence shown here is derived from an EMBL/GenBank/DDBJ whole genome shotgun (WGS) entry which is preliminary data.</text>
</comment>
<dbReference type="GO" id="GO:0060090">
    <property type="term" value="F:molecular adaptor activity"/>
    <property type="evidence" value="ECO:0007669"/>
    <property type="project" value="TreeGrafter"/>
</dbReference>
<feature type="compositionally biased region" description="Polar residues" evidence="8">
    <location>
        <begin position="498"/>
        <end position="510"/>
    </location>
</feature>
<evidence type="ECO:0000256" key="5">
    <source>
        <dbReference type="ARBA" id="ARBA00023136"/>
    </source>
</evidence>
<dbReference type="GO" id="GO:0000045">
    <property type="term" value="P:autophagosome assembly"/>
    <property type="evidence" value="ECO:0007669"/>
    <property type="project" value="TreeGrafter"/>
</dbReference>
<proteinExistence type="inferred from homology"/>
<evidence type="ECO:0000256" key="6">
    <source>
        <dbReference type="RuleBase" id="RU368080"/>
    </source>
</evidence>
<dbReference type="Proteomes" id="UP000070133">
    <property type="component" value="Unassembled WGS sequence"/>
</dbReference>
<dbReference type="Pfam" id="PF04108">
    <property type="entry name" value="ATG17_like"/>
    <property type="match status" value="1"/>
</dbReference>
<feature type="region of interest" description="Disordered" evidence="8">
    <location>
        <begin position="484"/>
        <end position="510"/>
    </location>
</feature>
<evidence type="ECO:0000313" key="11">
    <source>
        <dbReference type="Proteomes" id="UP000070133"/>
    </source>
</evidence>
<feature type="region of interest" description="Disordered" evidence="8">
    <location>
        <begin position="1"/>
        <end position="26"/>
    </location>
</feature>
<organism evidence="10 11">
    <name type="scientific">Pseudocercospora eumusae</name>
    <dbReference type="NCBI Taxonomy" id="321146"/>
    <lineage>
        <taxon>Eukaryota</taxon>
        <taxon>Fungi</taxon>
        <taxon>Dikarya</taxon>
        <taxon>Ascomycota</taxon>
        <taxon>Pezizomycotina</taxon>
        <taxon>Dothideomycetes</taxon>
        <taxon>Dothideomycetidae</taxon>
        <taxon>Mycosphaerellales</taxon>
        <taxon>Mycosphaerellaceae</taxon>
        <taxon>Pseudocercospora</taxon>
    </lineage>
</organism>
<dbReference type="GO" id="GO:0000422">
    <property type="term" value="P:autophagy of mitochondrion"/>
    <property type="evidence" value="ECO:0007669"/>
    <property type="project" value="TreeGrafter"/>
</dbReference>
<dbReference type="OrthoDB" id="1937984at2759"/>
<keyword evidence="5" id="KW-0472">Membrane</keyword>
<evidence type="ECO:0000256" key="4">
    <source>
        <dbReference type="ARBA" id="ARBA00023006"/>
    </source>
</evidence>
<gene>
    <name evidence="10" type="ORF">AC578_7154</name>
</gene>
<name>A0A139HWW6_9PEZI</name>
<evidence type="ECO:0000256" key="1">
    <source>
        <dbReference type="ARBA" id="ARBA00006259"/>
    </source>
</evidence>
<dbReference type="InterPro" id="IPR045326">
    <property type="entry name" value="ATG17-like_dom"/>
</dbReference>
<reference evidence="10 11" key="1">
    <citation type="submission" date="2015-07" db="EMBL/GenBank/DDBJ databases">
        <title>Comparative genomics of the Sigatoka disease complex on banana suggests a link between parallel evolutionary changes in Pseudocercospora fijiensis and Pseudocercospora eumusae and increased virulence on the banana host.</title>
        <authorList>
            <person name="Chang T.-C."/>
            <person name="Salvucci A."/>
            <person name="Crous P.W."/>
            <person name="Stergiopoulos I."/>
        </authorList>
    </citation>
    <scope>NUCLEOTIDE SEQUENCE [LARGE SCALE GENOMIC DNA]</scope>
    <source>
        <strain evidence="10 11">CBS 114824</strain>
    </source>
</reference>
<evidence type="ECO:0000313" key="10">
    <source>
        <dbReference type="EMBL" id="KXT06927.1"/>
    </source>
</evidence>
<comment type="similarity">
    <text evidence="1 6">Belongs to the ATG17 family.</text>
</comment>
<dbReference type="EMBL" id="LFZN01000004">
    <property type="protein sequence ID" value="KXT06927.1"/>
    <property type="molecule type" value="Genomic_DNA"/>
</dbReference>
<dbReference type="GO" id="GO:0034727">
    <property type="term" value="P:piecemeal microautophagy of the nucleus"/>
    <property type="evidence" value="ECO:0007669"/>
    <property type="project" value="TreeGrafter"/>
</dbReference>
<evidence type="ECO:0000256" key="3">
    <source>
        <dbReference type="ARBA" id="ARBA00022490"/>
    </source>
</evidence>
<evidence type="ECO:0000256" key="2">
    <source>
        <dbReference type="ARBA" id="ARBA00013806"/>
    </source>
</evidence>
<keyword evidence="7" id="KW-0175">Coiled coil</keyword>
<dbReference type="GO" id="GO:1990316">
    <property type="term" value="C:Atg1/ULK1 kinase complex"/>
    <property type="evidence" value="ECO:0007669"/>
    <property type="project" value="TreeGrafter"/>
</dbReference>